<dbReference type="InterPro" id="IPR030700">
    <property type="entry name" value="N-end_Aminoacyl_Trfase"/>
</dbReference>
<feature type="domain" description="N-end aminoacyl transferase N-terminal" evidence="5">
    <location>
        <begin position="15"/>
        <end position="111"/>
    </location>
</feature>
<dbReference type="PANTHER" id="PTHR21367">
    <property type="entry name" value="ARGININE-TRNA-PROTEIN TRANSFERASE 1"/>
    <property type="match status" value="1"/>
</dbReference>
<comment type="caution">
    <text evidence="7">The sequence shown here is derived from an EMBL/GenBank/DDBJ whole genome shotgun (WGS) entry which is preliminary data.</text>
</comment>
<comment type="similarity">
    <text evidence="1">Belongs to the R-transferase family.</text>
</comment>
<dbReference type="SUPFAM" id="SSF55729">
    <property type="entry name" value="Acyl-CoA N-acyltransferases (Nat)"/>
    <property type="match status" value="1"/>
</dbReference>
<accession>A0A9P8T004</accession>
<dbReference type="InterPro" id="IPR016181">
    <property type="entry name" value="Acyl_CoA_acyltransferase"/>
</dbReference>
<dbReference type="EC" id="2.3.2.8" evidence="2"/>
<evidence type="ECO:0000313" key="7">
    <source>
        <dbReference type="EMBL" id="KAH3660946.1"/>
    </source>
</evidence>
<evidence type="ECO:0000259" key="5">
    <source>
        <dbReference type="Pfam" id="PF04376"/>
    </source>
</evidence>
<feature type="domain" description="N-end rule aminoacyl transferase C-terminal" evidence="6">
    <location>
        <begin position="161"/>
        <end position="309"/>
    </location>
</feature>
<organism evidence="7 8">
    <name type="scientific">Ogataea polymorpha</name>
    <dbReference type="NCBI Taxonomy" id="460523"/>
    <lineage>
        <taxon>Eukaryota</taxon>
        <taxon>Fungi</taxon>
        <taxon>Dikarya</taxon>
        <taxon>Ascomycota</taxon>
        <taxon>Saccharomycotina</taxon>
        <taxon>Pichiomycetes</taxon>
        <taxon>Pichiales</taxon>
        <taxon>Pichiaceae</taxon>
        <taxon>Ogataea</taxon>
    </lineage>
</organism>
<proteinExistence type="inferred from homology"/>
<evidence type="ECO:0000259" key="6">
    <source>
        <dbReference type="Pfam" id="PF04377"/>
    </source>
</evidence>
<dbReference type="EMBL" id="JAEUBD010001468">
    <property type="protein sequence ID" value="KAH3660946.1"/>
    <property type="molecule type" value="Genomic_DNA"/>
</dbReference>
<reference evidence="7" key="1">
    <citation type="journal article" date="2021" name="Open Biol.">
        <title>Shared evolutionary footprints suggest mitochondrial oxidative damage underlies multiple complex I losses in fungi.</title>
        <authorList>
            <person name="Schikora-Tamarit M.A."/>
            <person name="Marcet-Houben M."/>
            <person name="Nosek J."/>
            <person name="Gabaldon T."/>
        </authorList>
    </citation>
    <scope>NUCLEOTIDE SEQUENCE</scope>
    <source>
        <strain evidence="7">NCAIM Y.01608</strain>
    </source>
</reference>
<evidence type="ECO:0000313" key="8">
    <source>
        <dbReference type="Proteomes" id="UP000788993"/>
    </source>
</evidence>
<dbReference type="Proteomes" id="UP000788993">
    <property type="component" value="Unassembled WGS sequence"/>
</dbReference>
<dbReference type="InterPro" id="IPR007471">
    <property type="entry name" value="N-end_Aminoacyl_Trfase_N"/>
</dbReference>
<evidence type="ECO:0000256" key="1">
    <source>
        <dbReference type="ARBA" id="ARBA00009991"/>
    </source>
</evidence>
<dbReference type="GO" id="GO:0005737">
    <property type="term" value="C:cytoplasm"/>
    <property type="evidence" value="ECO:0007669"/>
    <property type="project" value="TreeGrafter"/>
</dbReference>
<keyword evidence="3" id="KW-0808">Transferase</keyword>
<dbReference type="Pfam" id="PF04376">
    <property type="entry name" value="ATE_N"/>
    <property type="match status" value="1"/>
</dbReference>
<evidence type="ECO:0000256" key="4">
    <source>
        <dbReference type="ARBA" id="ARBA00023315"/>
    </source>
</evidence>
<evidence type="ECO:0000256" key="3">
    <source>
        <dbReference type="ARBA" id="ARBA00022679"/>
    </source>
</evidence>
<protein>
    <recommendedName>
        <fullName evidence="2">arginyltransferase</fullName>
        <ecNumber evidence="2">2.3.2.8</ecNumber>
    </recommendedName>
</protein>
<reference evidence="7" key="2">
    <citation type="submission" date="2021-01" db="EMBL/GenBank/DDBJ databases">
        <authorList>
            <person name="Schikora-Tamarit M.A."/>
        </authorList>
    </citation>
    <scope>NUCLEOTIDE SEQUENCE</scope>
    <source>
        <strain evidence="7">NCAIM Y.01608</strain>
    </source>
</reference>
<dbReference type="OrthoDB" id="74183at2759"/>
<dbReference type="AlphaFoldDB" id="A0A9P8T004"/>
<keyword evidence="4" id="KW-0012">Acyltransferase</keyword>
<dbReference type="PANTHER" id="PTHR21367:SF1">
    <property type="entry name" value="ARGINYL-TRNA--PROTEIN TRANSFERASE 1"/>
    <property type="match status" value="1"/>
</dbReference>
<dbReference type="InterPro" id="IPR007472">
    <property type="entry name" value="N-end_Aminoacyl_Trfase_C"/>
</dbReference>
<dbReference type="Pfam" id="PF04377">
    <property type="entry name" value="ATE_C"/>
    <property type="match status" value="1"/>
</dbReference>
<keyword evidence="8" id="KW-1185">Reference proteome</keyword>
<gene>
    <name evidence="7" type="ORF">OGATHE_005278</name>
</gene>
<sequence length="494" mass="56424">MDLVIGEPLYITGRDCGYCHGKKDGSRKSYSLQSYEEAYHAGIRPFDEYPNSSSICCHVYSCTPEIYELMMNRGFRRSGSFLYRPDMLRNCCRLYTIRSNINLLKVTKEHRHNVNRFVRFITGKESTNKNKPFDLKTALLGAETRTTTFRTVIGPASFSTEKYALYKKYQTTIHNDDPNEVSEKGFKRFLCQSFFPELYSDSRSSEYWSKLNSWREFEVTDIEGEQVEGPVHECYYINDKLVAIGVLDILPTSVSSVYFIWDPDYAHLGLGTLSALRELVLTEQLGKKYYYLGYFADDCHKMRYKAKFGGEILDLTTLTFYSLDELKKVTECSQLIALSESESTSTEPAVPSTIKRSPVSHMINVAEKIYGVQGGSFPAGRKAAQEISGILGLSEFGDQNDEELWRRAEDSTVHALPLVSPGLIPLWQITDWVATGAMRDIFSYCLVLDHTKSQHGHLFDFSNKMSAEFRKSFIDLLRMFGAKLFENAKIVLLM</sequence>
<evidence type="ECO:0000256" key="2">
    <source>
        <dbReference type="ARBA" id="ARBA00012025"/>
    </source>
</evidence>
<name>A0A9P8T004_9ASCO</name>
<dbReference type="GO" id="GO:0004057">
    <property type="term" value="F:arginyl-tRNA--protein transferase activity"/>
    <property type="evidence" value="ECO:0007669"/>
    <property type="project" value="UniProtKB-EC"/>
</dbReference>